<dbReference type="CDD" id="cd15852">
    <property type="entry name" value="SNARE_Syntaxin8"/>
    <property type="match status" value="1"/>
</dbReference>
<dbReference type="Ensembl" id="ENSANIT00000019451.1">
    <property type="protein sequence ID" value="ENSANIP00000018824.1"/>
    <property type="gene ID" value="ENSANIG00000012762.1"/>
</dbReference>
<reference evidence="4" key="2">
    <citation type="submission" date="2025-09" db="UniProtKB">
        <authorList>
            <consortium name="Ensembl"/>
        </authorList>
    </citation>
    <scope>IDENTIFICATION</scope>
</reference>
<name>A0A8B9NA61_9AVES</name>
<dbReference type="InterPro" id="IPR000727">
    <property type="entry name" value="T_SNARE_dom"/>
</dbReference>
<dbReference type="Proteomes" id="UP000694541">
    <property type="component" value="Unplaced"/>
</dbReference>
<feature type="compositionally biased region" description="Basic residues" evidence="2">
    <location>
        <begin position="96"/>
        <end position="107"/>
    </location>
</feature>
<dbReference type="FunFam" id="1.20.5.110:FF:000143">
    <property type="entry name" value="Syntaxin 8"/>
    <property type="match status" value="1"/>
</dbReference>
<feature type="region of interest" description="Disordered" evidence="2">
    <location>
        <begin position="1"/>
        <end position="49"/>
    </location>
</feature>
<dbReference type="PROSITE" id="PS50192">
    <property type="entry name" value="T_SNARE"/>
    <property type="match status" value="1"/>
</dbReference>
<sequence length="262" mass="29036">CTHAPGTHTPCTHAPLHHSPRPTPPHPTPPHLSRPVPSRPVPFPSLPFPSLPFPSLPFPSLPFPSLPFPSLPSTLRLRTAGFGPPRAPSSADPSRKRGGSSGRRRPWLRTPGSRCTVPPARSPRRSRRKSRSVTAAKGTGRVRPRSSLMTGGVKRGVTNPWLLEESEETRGLGFDDLRQQQRRIIEEQDAGLDALSSIISRQKQMGQEIGNELDEQNDSCSRRMDLMRNRPREEVKAVEGNGKLIAWREALMFWLCSLARCG</sequence>
<evidence type="ECO:0000313" key="4">
    <source>
        <dbReference type="Ensembl" id="ENSANIP00000018824.1"/>
    </source>
</evidence>
<keyword evidence="1" id="KW-0175">Coiled coil</keyword>
<dbReference type="InterPro" id="IPR041875">
    <property type="entry name" value="Syntaxin-8_SNARE"/>
</dbReference>
<feature type="compositionally biased region" description="Pro residues" evidence="2">
    <location>
        <begin position="21"/>
        <end position="49"/>
    </location>
</feature>
<evidence type="ECO:0000259" key="3">
    <source>
        <dbReference type="PROSITE" id="PS50192"/>
    </source>
</evidence>
<evidence type="ECO:0000256" key="2">
    <source>
        <dbReference type="SAM" id="MobiDB-lite"/>
    </source>
</evidence>
<organism evidence="4 5">
    <name type="scientific">Accipiter nisus</name>
    <name type="common">Eurasian sparrowhawk</name>
    <dbReference type="NCBI Taxonomy" id="211598"/>
    <lineage>
        <taxon>Eukaryota</taxon>
        <taxon>Metazoa</taxon>
        <taxon>Chordata</taxon>
        <taxon>Craniata</taxon>
        <taxon>Vertebrata</taxon>
        <taxon>Euteleostomi</taxon>
        <taxon>Archelosauria</taxon>
        <taxon>Archosauria</taxon>
        <taxon>Dinosauria</taxon>
        <taxon>Saurischia</taxon>
        <taxon>Theropoda</taxon>
        <taxon>Coelurosauria</taxon>
        <taxon>Aves</taxon>
        <taxon>Neognathae</taxon>
        <taxon>Neoaves</taxon>
        <taxon>Telluraves</taxon>
        <taxon>Accipitrimorphae</taxon>
        <taxon>Accipitriformes</taxon>
        <taxon>Accipitridae</taxon>
        <taxon>Accipitrinae</taxon>
        <taxon>Accipiter</taxon>
    </lineage>
</organism>
<evidence type="ECO:0000256" key="1">
    <source>
        <dbReference type="ARBA" id="ARBA00023054"/>
    </source>
</evidence>
<evidence type="ECO:0000313" key="5">
    <source>
        <dbReference type="Proteomes" id="UP000694541"/>
    </source>
</evidence>
<feature type="domain" description="T-SNARE coiled-coil homology" evidence="3">
    <location>
        <begin position="182"/>
        <end position="218"/>
    </location>
</feature>
<accession>A0A8B9NA61</accession>
<keyword evidence="5" id="KW-1185">Reference proteome</keyword>
<proteinExistence type="predicted"/>
<dbReference type="Gene3D" id="1.20.5.110">
    <property type="match status" value="1"/>
</dbReference>
<protein>
    <submittedName>
        <fullName evidence="4">Syntaxin 8</fullName>
    </submittedName>
</protein>
<dbReference type="SUPFAM" id="SSF58038">
    <property type="entry name" value="SNARE fusion complex"/>
    <property type="match status" value="1"/>
</dbReference>
<feature type="region of interest" description="Disordered" evidence="2">
    <location>
        <begin position="77"/>
        <end position="154"/>
    </location>
</feature>
<reference evidence="4" key="1">
    <citation type="submission" date="2025-08" db="UniProtKB">
        <authorList>
            <consortium name="Ensembl"/>
        </authorList>
    </citation>
    <scope>IDENTIFICATION</scope>
</reference>
<feature type="compositionally biased region" description="Basic residues" evidence="2">
    <location>
        <begin position="122"/>
        <end position="131"/>
    </location>
</feature>
<dbReference type="AlphaFoldDB" id="A0A8B9NA61"/>